<name>A0AAN6LW91_9PLEO</name>
<dbReference type="AlphaFoldDB" id="A0AAN6LW91"/>
<dbReference type="PROSITE" id="PS00678">
    <property type="entry name" value="WD_REPEATS_1"/>
    <property type="match status" value="1"/>
</dbReference>
<dbReference type="Gene3D" id="2.130.10.10">
    <property type="entry name" value="YVTN repeat-like/Quinoprotein amine dehydrogenase"/>
    <property type="match status" value="2"/>
</dbReference>
<gene>
    <name evidence="5" type="ORF">GRF29_77g704650</name>
</gene>
<dbReference type="Proteomes" id="UP001280581">
    <property type="component" value="Unassembled WGS sequence"/>
</dbReference>
<comment type="caution">
    <text evidence="5">The sequence shown here is derived from an EMBL/GenBank/DDBJ whole genome shotgun (WGS) entry which is preliminary data.</text>
</comment>
<dbReference type="SMART" id="SM00320">
    <property type="entry name" value="WD40"/>
    <property type="match status" value="3"/>
</dbReference>
<dbReference type="PANTHER" id="PTHR43991">
    <property type="entry name" value="WD REPEAT PROTEIN (AFU_ORTHOLOGUE AFUA_8G05640)-RELATED"/>
    <property type="match status" value="1"/>
</dbReference>
<accession>A0AAN6LW91</accession>
<dbReference type="PROSITE" id="PS50294">
    <property type="entry name" value="WD_REPEATS_REGION"/>
    <property type="match status" value="1"/>
</dbReference>
<feature type="repeat" description="WD" evidence="3">
    <location>
        <begin position="509"/>
        <end position="550"/>
    </location>
</feature>
<feature type="region of interest" description="Disordered" evidence="4">
    <location>
        <begin position="39"/>
        <end position="84"/>
    </location>
</feature>
<dbReference type="PROSITE" id="PS50082">
    <property type="entry name" value="WD_REPEATS_2"/>
    <property type="match status" value="1"/>
</dbReference>
<evidence type="ECO:0000313" key="6">
    <source>
        <dbReference type="Proteomes" id="UP001280581"/>
    </source>
</evidence>
<dbReference type="InterPro" id="IPR001680">
    <property type="entry name" value="WD40_rpt"/>
</dbReference>
<keyword evidence="1 3" id="KW-0853">WD repeat</keyword>
<proteinExistence type="predicted"/>
<evidence type="ECO:0000256" key="1">
    <source>
        <dbReference type="ARBA" id="ARBA00022574"/>
    </source>
</evidence>
<feature type="compositionally biased region" description="Acidic residues" evidence="4">
    <location>
        <begin position="68"/>
        <end position="79"/>
    </location>
</feature>
<dbReference type="InterPro" id="IPR015943">
    <property type="entry name" value="WD40/YVTN_repeat-like_dom_sf"/>
</dbReference>
<dbReference type="Pfam" id="PF00400">
    <property type="entry name" value="WD40"/>
    <property type="match status" value="1"/>
</dbReference>
<protein>
    <recommendedName>
        <fullName evidence="7">WD40 repeat-like protein</fullName>
    </recommendedName>
</protein>
<dbReference type="SUPFAM" id="SSF50998">
    <property type="entry name" value="Quinoprotein alcohol dehydrogenase-like"/>
    <property type="match status" value="1"/>
</dbReference>
<keyword evidence="2" id="KW-0677">Repeat</keyword>
<evidence type="ECO:0000256" key="2">
    <source>
        <dbReference type="ARBA" id="ARBA00022737"/>
    </source>
</evidence>
<reference evidence="5 6" key="1">
    <citation type="submission" date="2021-02" db="EMBL/GenBank/DDBJ databases">
        <title>Genome assembly of Pseudopithomyces chartarum.</title>
        <authorList>
            <person name="Jauregui R."/>
            <person name="Singh J."/>
            <person name="Voisey C."/>
        </authorList>
    </citation>
    <scope>NUCLEOTIDE SEQUENCE [LARGE SCALE GENOMIC DNA]</scope>
    <source>
        <strain evidence="5 6">AGR01</strain>
    </source>
</reference>
<keyword evidence="6" id="KW-1185">Reference proteome</keyword>
<evidence type="ECO:0000313" key="5">
    <source>
        <dbReference type="EMBL" id="KAK3208426.1"/>
    </source>
</evidence>
<dbReference type="InterPro" id="IPR019775">
    <property type="entry name" value="WD40_repeat_CS"/>
</dbReference>
<dbReference type="PANTHER" id="PTHR43991:SF12">
    <property type="entry name" value="WD REPEAT PROTEIN (AFU_ORTHOLOGUE AFUA_8G05640)"/>
    <property type="match status" value="1"/>
</dbReference>
<sequence length="687" mass="76401">MASSGPEEHQDLVLPSFTALTSTLGTLAYPESYTPGEMSAAETLAGLSDSRPSTSHAAHHSLHHHDNDDDDDDDDDGDHEEGGVSLSEGVETVQHHGYVSYQAAAAPQPAHDMQDFPADMLDFLGAVDEPPPPPPPAIDLSVFHTVQSFTPHTALDFHAAAFETLSMDPEPAPQTIMLPPLPFPSFPTHGTPEYDPSPMPTQMQDYMAHAYEDHLNLQDNTAFMSPHLFYLQATSHKDMNMGLEEPERDHLAVITREDLAGEERDYQGIIWSKRMLRKEFRQKRASMERPRLYKAMRQHRERPPPIPNNENFFSFRRMDKRHRPWGPHFQLRNIMAATSRQDIYYAKRLQGIYHTDAMGSDAQTVIDTTKHTINGNMCMITTLSAMDDVLVAGGFDGEYAVVNLRSTEKSNASMDMIRDWAPETKSYITNHVHLFNSRSTYTPQAVLSSNDQSLRVLDCATNTFLSKFSFRAAINCSATSPDGRLRVVAGDFTETLITNAETGEVLQTLRAHEGDAFACAWADDGFHVASAAQDGTIAVWDARTWKRLALLPSELSIPRVLKFSPVGSGPRVLVSAEADDYVSIINATTYQSKQTFDFFGQTGGVDFTPDGQSLFVANSEYGLGGIMELERAGGWDSRRVNMGVEDAYDDDAKVDWGYESDLDDDYRVGRGATRRDRWGLDVGFVDV</sequence>
<evidence type="ECO:0000256" key="4">
    <source>
        <dbReference type="SAM" id="MobiDB-lite"/>
    </source>
</evidence>
<evidence type="ECO:0000256" key="3">
    <source>
        <dbReference type="PROSITE-ProRule" id="PRU00221"/>
    </source>
</evidence>
<organism evidence="5 6">
    <name type="scientific">Pseudopithomyces chartarum</name>
    <dbReference type="NCBI Taxonomy" id="1892770"/>
    <lineage>
        <taxon>Eukaryota</taxon>
        <taxon>Fungi</taxon>
        <taxon>Dikarya</taxon>
        <taxon>Ascomycota</taxon>
        <taxon>Pezizomycotina</taxon>
        <taxon>Dothideomycetes</taxon>
        <taxon>Pleosporomycetidae</taxon>
        <taxon>Pleosporales</taxon>
        <taxon>Massarineae</taxon>
        <taxon>Didymosphaeriaceae</taxon>
        <taxon>Pseudopithomyces</taxon>
    </lineage>
</organism>
<evidence type="ECO:0008006" key="7">
    <source>
        <dbReference type="Google" id="ProtNLM"/>
    </source>
</evidence>
<dbReference type="EMBL" id="WVTA01000007">
    <property type="protein sequence ID" value="KAK3208426.1"/>
    <property type="molecule type" value="Genomic_DNA"/>
</dbReference>
<dbReference type="InterPro" id="IPR011047">
    <property type="entry name" value="Quinoprotein_ADH-like_sf"/>
</dbReference>